<evidence type="ECO:0000259" key="4">
    <source>
        <dbReference type="Pfam" id="PF13505"/>
    </source>
</evidence>
<keyword evidence="3" id="KW-0472">Membrane</keyword>
<reference evidence="5" key="1">
    <citation type="submission" date="2018-06" db="EMBL/GenBank/DDBJ databases">
        <authorList>
            <person name="Zhirakovskaya E."/>
        </authorList>
    </citation>
    <scope>NUCLEOTIDE SEQUENCE</scope>
</reference>
<dbReference type="EMBL" id="UOFA01000147">
    <property type="protein sequence ID" value="VAW44926.1"/>
    <property type="molecule type" value="Genomic_DNA"/>
</dbReference>
<dbReference type="GO" id="GO:0016020">
    <property type="term" value="C:membrane"/>
    <property type="evidence" value="ECO:0007669"/>
    <property type="project" value="UniProtKB-SubCell"/>
</dbReference>
<organism evidence="5">
    <name type="scientific">hydrothermal vent metagenome</name>
    <dbReference type="NCBI Taxonomy" id="652676"/>
    <lineage>
        <taxon>unclassified sequences</taxon>
        <taxon>metagenomes</taxon>
        <taxon>ecological metagenomes</taxon>
    </lineage>
</organism>
<dbReference type="PANTHER" id="PTHR34001">
    <property type="entry name" value="BLL7405 PROTEIN"/>
    <property type="match status" value="1"/>
</dbReference>
<dbReference type="SUPFAM" id="SSF56925">
    <property type="entry name" value="OMPA-like"/>
    <property type="match status" value="1"/>
</dbReference>
<evidence type="ECO:0000256" key="3">
    <source>
        <dbReference type="ARBA" id="ARBA00023136"/>
    </source>
</evidence>
<dbReference type="InterPro" id="IPR011250">
    <property type="entry name" value="OMP/PagP_B-barrel"/>
</dbReference>
<name>A0A3B0WKC6_9ZZZZ</name>
<evidence type="ECO:0000313" key="5">
    <source>
        <dbReference type="EMBL" id="VAW44926.1"/>
    </source>
</evidence>
<accession>A0A3B0WKC6</accession>
<dbReference type="AlphaFoldDB" id="A0A3B0WKC6"/>
<dbReference type="Gene3D" id="2.40.160.20">
    <property type="match status" value="1"/>
</dbReference>
<dbReference type="InterPro" id="IPR027385">
    <property type="entry name" value="Beta-barrel_OMP"/>
</dbReference>
<dbReference type="Pfam" id="PF13505">
    <property type="entry name" value="OMP_b-brl"/>
    <property type="match status" value="1"/>
</dbReference>
<evidence type="ECO:0000256" key="2">
    <source>
        <dbReference type="ARBA" id="ARBA00022729"/>
    </source>
</evidence>
<dbReference type="PANTHER" id="PTHR34001:SF3">
    <property type="entry name" value="BLL7405 PROTEIN"/>
    <property type="match status" value="1"/>
</dbReference>
<comment type="subcellular location">
    <subcellularLocation>
        <location evidence="1">Membrane</location>
    </subcellularLocation>
</comment>
<feature type="domain" description="Outer membrane protein beta-barrel" evidence="4">
    <location>
        <begin position="17"/>
        <end position="236"/>
    </location>
</feature>
<gene>
    <name evidence="5" type="ORF">MNBD_GAMMA02-1368</name>
</gene>
<keyword evidence="2" id="KW-0732">Signal</keyword>
<dbReference type="InterPro" id="IPR051692">
    <property type="entry name" value="OMP-like"/>
</dbReference>
<protein>
    <recommendedName>
        <fullName evidence="4">Outer membrane protein beta-barrel domain-containing protein</fullName>
    </recommendedName>
</protein>
<proteinExistence type="predicted"/>
<sequence>MICLIPNEIQMKYKTLVLASLWAVNAQAQENNWSGCYVGASASFLESSNQWTTEVFQGEVLNQNAGSANADDTAIGIQFGCNFLESKDWVFGAKIAATDNTLNASHLYQGGVGADNFIAYDTEDVVSIIGRVGFKASENGLIYGNLGYTQSSHVYTDIAQTPFLFSFRQRESQRGVLLGVGYEHMLSNDFSIFAEYNYTDLGDNSILLEDLIATSEYRATIDQDLSQFNIGVNFNF</sequence>
<evidence type="ECO:0000256" key="1">
    <source>
        <dbReference type="ARBA" id="ARBA00004370"/>
    </source>
</evidence>